<name>A0A6G0WN01_9STRA</name>
<feature type="transmembrane region" description="Helical" evidence="1">
    <location>
        <begin position="121"/>
        <end position="142"/>
    </location>
</feature>
<comment type="caution">
    <text evidence="2">The sequence shown here is derived from an EMBL/GenBank/DDBJ whole genome shotgun (WGS) entry which is preliminary data.</text>
</comment>
<organism evidence="2 3">
    <name type="scientific">Aphanomyces euteiches</name>
    <dbReference type="NCBI Taxonomy" id="100861"/>
    <lineage>
        <taxon>Eukaryota</taxon>
        <taxon>Sar</taxon>
        <taxon>Stramenopiles</taxon>
        <taxon>Oomycota</taxon>
        <taxon>Saprolegniomycetes</taxon>
        <taxon>Saprolegniales</taxon>
        <taxon>Verrucalvaceae</taxon>
        <taxon>Aphanomyces</taxon>
    </lineage>
</organism>
<dbReference type="EMBL" id="VJMJ01000174">
    <property type="protein sequence ID" value="KAF0728726.1"/>
    <property type="molecule type" value="Genomic_DNA"/>
</dbReference>
<keyword evidence="1" id="KW-1133">Transmembrane helix</keyword>
<protein>
    <submittedName>
        <fullName evidence="2">Uncharacterized protein</fullName>
    </submittedName>
</protein>
<keyword evidence="3" id="KW-1185">Reference proteome</keyword>
<proteinExistence type="predicted"/>
<dbReference type="AlphaFoldDB" id="A0A6G0WN01"/>
<evidence type="ECO:0000256" key="1">
    <source>
        <dbReference type="SAM" id="Phobius"/>
    </source>
</evidence>
<gene>
    <name evidence="2" type="ORF">Ae201684_013510</name>
</gene>
<accession>A0A6G0WN01</accession>
<dbReference type="Proteomes" id="UP000481153">
    <property type="component" value="Unassembled WGS sequence"/>
</dbReference>
<evidence type="ECO:0000313" key="2">
    <source>
        <dbReference type="EMBL" id="KAF0728726.1"/>
    </source>
</evidence>
<evidence type="ECO:0000313" key="3">
    <source>
        <dbReference type="Proteomes" id="UP000481153"/>
    </source>
</evidence>
<keyword evidence="1" id="KW-0472">Membrane</keyword>
<reference evidence="2 3" key="1">
    <citation type="submission" date="2019-07" db="EMBL/GenBank/DDBJ databases">
        <title>Genomics analysis of Aphanomyces spp. identifies a new class of oomycete effector associated with host adaptation.</title>
        <authorList>
            <person name="Gaulin E."/>
        </authorList>
    </citation>
    <scope>NUCLEOTIDE SEQUENCE [LARGE SCALE GENOMIC DNA]</scope>
    <source>
        <strain evidence="2 3">ATCC 201684</strain>
    </source>
</reference>
<keyword evidence="1" id="KW-0812">Transmembrane</keyword>
<sequence>MLFVMHIAAMVYALIWFAVFTFAKSCDLSAVSAYAPKWAAALHATAACSHFYAILSSCWYRRCQRRVGQELSVVLAHNVVNAAKFFDDWYEESIIVFNLVEIACQSHEAFKMFRTLATPSAALSYGAIVALYCFLSPLIVFVRNARTKSTLVNLTNAAISFSFS</sequence>
<dbReference type="VEuPathDB" id="FungiDB:AeMF1_021015"/>
<feature type="transmembrane region" description="Helical" evidence="1">
    <location>
        <begin position="39"/>
        <end position="60"/>
    </location>
</feature>